<keyword evidence="5 9" id="KW-0472">Membrane</keyword>
<keyword evidence="6" id="KW-0325">Glycoprotein</keyword>
<feature type="domain" description="Polycystin" evidence="11">
    <location>
        <begin position="136"/>
        <end position="332"/>
    </location>
</feature>
<dbReference type="InterPro" id="IPR046791">
    <property type="entry name" value="Polycystin_dom"/>
</dbReference>
<keyword evidence="7" id="KW-0479">Metal-binding</keyword>
<evidence type="ECO:0000256" key="9">
    <source>
        <dbReference type="SAM" id="Phobius"/>
    </source>
</evidence>
<feature type="binding site" evidence="7">
    <location>
        <position position="644"/>
    </location>
    <ligand>
        <name>Ca(2+)</name>
        <dbReference type="ChEBI" id="CHEBI:29108"/>
        <label>2</label>
    </ligand>
</feature>
<evidence type="ECO:0000256" key="5">
    <source>
        <dbReference type="ARBA" id="ARBA00023136"/>
    </source>
</evidence>
<feature type="domain" description="Polycystin cation channel PKD1/PKD2" evidence="10">
    <location>
        <begin position="335"/>
        <end position="558"/>
    </location>
</feature>
<gene>
    <name evidence="13" type="ORF">g.40301</name>
    <name evidence="12" type="ORF">g.40305</name>
</gene>
<feature type="disulfide bond" evidence="8">
    <location>
        <begin position="200"/>
        <end position="213"/>
    </location>
</feature>
<dbReference type="EMBL" id="GEDC01028307">
    <property type="protein sequence ID" value="JAS08991.1"/>
    <property type="molecule type" value="Transcribed_RNA"/>
</dbReference>
<keyword evidence="7" id="KW-0107">Calcium channel</keyword>
<dbReference type="PANTHER" id="PTHR10877:SF183">
    <property type="entry name" value="AT14535P-RELATED"/>
    <property type="match status" value="1"/>
</dbReference>
<reference evidence="12" key="1">
    <citation type="submission" date="2015-12" db="EMBL/GenBank/DDBJ databases">
        <title>De novo transcriptome assembly of four potential Pierce s Disease insect vectors from Arizona vineyards.</title>
        <authorList>
            <person name="Tassone E.E."/>
        </authorList>
    </citation>
    <scope>NUCLEOTIDE SEQUENCE</scope>
</reference>
<evidence type="ECO:0000256" key="2">
    <source>
        <dbReference type="ARBA" id="ARBA00007200"/>
    </source>
</evidence>
<dbReference type="GO" id="GO:0050982">
    <property type="term" value="P:detection of mechanical stimulus"/>
    <property type="evidence" value="ECO:0007669"/>
    <property type="project" value="TreeGrafter"/>
</dbReference>
<comment type="similarity">
    <text evidence="2">Belongs to the polycystin family.</text>
</comment>
<keyword evidence="7" id="KW-0106">Calcium</keyword>
<comment type="subcellular location">
    <subcellularLocation>
        <location evidence="1">Membrane</location>
        <topology evidence="1">Multi-pass membrane protein</topology>
    </subcellularLocation>
</comment>
<proteinExistence type="inferred from homology"/>
<dbReference type="GO" id="GO:0005262">
    <property type="term" value="F:calcium channel activity"/>
    <property type="evidence" value="ECO:0007669"/>
    <property type="project" value="UniProtKB-KW"/>
</dbReference>
<dbReference type="GO" id="GO:0005509">
    <property type="term" value="F:calcium ion binding"/>
    <property type="evidence" value="ECO:0007669"/>
    <property type="project" value="InterPro"/>
</dbReference>
<dbReference type="AlphaFoldDB" id="A0A1B6C666"/>
<keyword evidence="4 9" id="KW-1133">Transmembrane helix</keyword>
<feature type="transmembrane region" description="Helical" evidence="9">
    <location>
        <begin position="530"/>
        <end position="556"/>
    </location>
</feature>
<feature type="transmembrane region" description="Helical" evidence="9">
    <location>
        <begin position="466"/>
        <end position="488"/>
    </location>
</feature>
<evidence type="ECO:0000313" key="13">
    <source>
        <dbReference type="EMBL" id="JAS29047.1"/>
    </source>
</evidence>
<evidence type="ECO:0000313" key="12">
    <source>
        <dbReference type="EMBL" id="JAS08991.1"/>
    </source>
</evidence>
<evidence type="ECO:0000256" key="3">
    <source>
        <dbReference type="ARBA" id="ARBA00022692"/>
    </source>
</evidence>
<dbReference type="SUPFAM" id="SSF81324">
    <property type="entry name" value="Voltage-gated potassium channels"/>
    <property type="match status" value="1"/>
</dbReference>
<feature type="transmembrane region" description="Helical" evidence="9">
    <location>
        <begin position="338"/>
        <end position="359"/>
    </location>
</feature>
<dbReference type="InterPro" id="IPR013122">
    <property type="entry name" value="PKD1_2_channel"/>
</dbReference>
<sequence length="710" mass="83897">MKMWLFLLPQRTSPPPKEAPPRRWVKTHDLDDFEVIDDLPEEDKNTIRRLKYFDFRRKKPLKYLMTREISRYFDRETYLKTSFKEMILFIGFLIILCLMSFSSANPSMFYYSKVMTRLFVNTKFRTDLNQKLTLFEINEIEHVWAYILKVALKNFYWEFWFSRFHQTSLVEPEDDTHILYENKLIGVPRIRQVRVRNDSCTVLPEFKNRFAACYGTYNQANEDKAPFGFQLPNTAWTYRSDSEVGSHTYSTDIAKYGGGGYYVDLNTTYRDSMSQIEELQEYIWINRGTRAVFIDFTTYNANINLFCMVKIIFEVLPTGGVLPSFDFSNQKLISYVDAWDFVILVFEILFVVYFIFYTIEEFYEITYFKWHYLTKFWNWIDLIILVLCYIVVTLKIYMYVNVSNSLEKLIAMKDSHPVFDDITSGQSIYNIALTVLIFLSWVKLLKYLSINKSMYEMMTTLQRASVDILSFSIIICTVFVGFAEYAHLKFGNQVNDWKSLPDSVFSLLRSIVGEFDYAAIERSDPVFGPLFFFAFLFFIFFILINMYLAIIIDAYANVRSEVKSGGVKTHLSDLISRFFNTFLRKIGCKRYAENRERKAEAAYNKAVYQDIRQFFLRCGYTDKEIDIFFAKYEITEESLINPEEMNKVIQKIQETPIRGPVGAEIPDRINIAIIRMKERLLTLQNALTDTDKKIKIINNKLDSFYQQSAK</sequence>
<protein>
    <submittedName>
        <fullName evidence="12">Uncharacterized protein</fullName>
    </submittedName>
</protein>
<keyword evidence="7" id="KW-0407">Ion channel</keyword>
<evidence type="ECO:0000256" key="1">
    <source>
        <dbReference type="ARBA" id="ARBA00004141"/>
    </source>
</evidence>
<organism evidence="12">
    <name type="scientific">Clastoptera arizonana</name>
    <name type="common">Arizona spittle bug</name>
    <dbReference type="NCBI Taxonomy" id="38151"/>
    <lineage>
        <taxon>Eukaryota</taxon>
        <taxon>Metazoa</taxon>
        <taxon>Ecdysozoa</taxon>
        <taxon>Arthropoda</taxon>
        <taxon>Hexapoda</taxon>
        <taxon>Insecta</taxon>
        <taxon>Pterygota</taxon>
        <taxon>Neoptera</taxon>
        <taxon>Paraneoptera</taxon>
        <taxon>Hemiptera</taxon>
        <taxon>Auchenorrhyncha</taxon>
        <taxon>Cercopoidea</taxon>
        <taxon>Clastopteridae</taxon>
        <taxon>Clastoptera</taxon>
    </lineage>
</organism>
<dbReference type="EMBL" id="GEDC01008251">
    <property type="protein sequence ID" value="JAS29047.1"/>
    <property type="molecule type" value="Transcribed_RNA"/>
</dbReference>
<feature type="transmembrane region" description="Helical" evidence="9">
    <location>
        <begin position="427"/>
        <end position="445"/>
    </location>
</feature>
<keyword evidence="7" id="KW-0406">Ion transport</keyword>
<dbReference type="PRINTS" id="PR01433">
    <property type="entry name" value="POLYCYSTIN2"/>
</dbReference>
<evidence type="ECO:0000256" key="8">
    <source>
        <dbReference type="PIRSR" id="PIRSR603915-2"/>
    </source>
</evidence>
<keyword evidence="7" id="KW-0109">Calcium transport</keyword>
<dbReference type="PANTHER" id="PTHR10877">
    <property type="entry name" value="POLYCYSTIN FAMILY MEMBER"/>
    <property type="match status" value="1"/>
</dbReference>
<dbReference type="Pfam" id="PF20519">
    <property type="entry name" value="Polycystin_dom"/>
    <property type="match status" value="1"/>
</dbReference>
<dbReference type="GO" id="GO:0016020">
    <property type="term" value="C:membrane"/>
    <property type="evidence" value="ECO:0007669"/>
    <property type="project" value="UniProtKB-SubCell"/>
</dbReference>
<dbReference type="InterPro" id="IPR051223">
    <property type="entry name" value="Polycystin"/>
</dbReference>
<dbReference type="InterPro" id="IPR003915">
    <property type="entry name" value="PKD_2"/>
</dbReference>
<accession>A0A1B6C666</accession>
<evidence type="ECO:0000259" key="10">
    <source>
        <dbReference type="Pfam" id="PF08016"/>
    </source>
</evidence>
<feature type="transmembrane region" description="Helical" evidence="9">
    <location>
        <begin position="87"/>
        <end position="111"/>
    </location>
</feature>
<keyword evidence="3 9" id="KW-0812">Transmembrane</keyword>
<evidence type="ECO:0000256" key="6">
    <source>
        <dbReference type="ARBA" id="ARBA00023180"/>
    </source>
</evidence>
<feature type="transmembrane region" description="Helical" evidence="9">
    <location>
        <begin position="379"/>
        <end position="400"/>
    </location>
</feature>
<keyword evidence="7" id="KW-0813">Transport</keyword>
<dbReference type="Pfam" id="PF08016">
    <property type="entry name" value="PKD_channel"/>
    <property type="match status" value="1"/>
</dbReference>
<dbReference type="Gene3D" id="1.10.287.70">
    <property type="match status" value="1"/>
</dbReference>
<name>A0A1B6C666_9HEMI</name>
<evidence type="ECO:0000256" key="4">
    <source>
        <dbReference type="ARBA" id="ARBA00022989"/>
    </source>
</evidence>
<evidence type="ECO:0000259" key="11">
    <source>
        <dbReference type="Pfam" id="PF20519"/>
    </source>
</evidence>
<dbReference type="FunFam" id="1.10.287.70:FF:000086">
    <property type="entry name" value="Polycystic kidney disease 2"/>
    <property type="match status" value="1"/>
</dbReference>
<evidence type="ECO:0000256" key="7">
    <source>
        <dbReference type="PIRSR" id="PIRSR603915-1"/>
    </source>
</evidence>